<evidence type="ECO:0000256" key="1">
    <source>
        <dbReference type="ARBA" id="ARBA00004651"/>
    </source>
</evidence>
<proteinExistence type="evidence at transcript level"/>
<protein>
    <submittedName>
        <fullName evidence="11">Ionotropic receptor 87a</fullName>
    </submittedName>
</protein>
<dbReference type="PANTHER" id="PTHR42643:SF30">
    <property type="entry name" value="IONOTROPIC RECEPTOR 40A-RELATED"/>
    <property type="match status" value="1"/>
</dbReference>
<sequence length="648" mass="74442">MKGWLCYIFVFIKLVRAFSNNDHDVQHDSIPCIRRFCQHYFRSDIAMKGSLVIMNLTPSPSTFQTRIIESLNEDVTHEFSVMIKDSRKKHMNASHVSEKAQNYFMFIVSYEDVNSTVHQWRSLPTWNPMAQVMGLFTEVFDPEILAEQIRNVFDELLLHNMLNVNLMYRKAGTNIVEMITWFPYEGENCANRIVNLRVIDNCEYQVDPTNTSDINVVFNPKRKEKKIPHHLHGCSLKISSSVWPPYTYYDSESGEFTKGIEVLLVQTIAKVLHLTTVYNVLNETRENRLSSKLTPGYVDLMDGTSDVLIGGMDEDSNTRKYLSSSIPYYQDDQTWCVANAKPEELWRNIFNLFSTTIWSLIILVVFLMASMLYGFIKMDHKSENFMWMLLASLSVTMGLTTIYDPKHTNARIVFFIFLFYGLLFSTLFNSFLVGVLTNPRQKEQISNLHQAVAANLEFNGGTVTLEHFDAKDEVTTKARKSYNLCDNIDNCFYKLTFNDYLAVATSREHAMNSPVVPTSDIFCFAKADNIYTFSVAMMTKKYYHLLPQMNSIIRRVSEFGLLEKWAKDNSAATLELIQSSDSGNDDDDGLVVLTVGHITGALMIMFLGYAVAVCAFVGEIIVAKQISSSRRKSCWLFWDKVFDNKQYF</sequence>
<keyword evidence="9" id="KW-0732">Signal</keyword>
<feature type="domain" description="Putative ionotropic receptor ligand binding" evidence="10">
    <location>
        <begin position="50"/>
        <end position="192"/>
    </location>
</feature>
<evidence type="ECO:0000256" key="5">
    <source>
        <dbReference type="ARBA" id="ARBA00023136"/>
    </source>
</evidence>
<keyword evidence="3 8" id="KW-0812">Transmembrane</keyword>
<feature type="transmembrane region" description="Helical" evidence="8">
    <location>
        <begin position="357"/>
        <end position="376"/>
    </location>
</feature>
<evidence type="ECO:0000256" key="9">
    <source>
        <dbReference type="SAM" id="SignalP"/>
    </source>
</evidence>
<keyword evidence="6 11" id="KW-0675">Receptor</keyword>
<dbReference type="Gene3D" id="1.10.287.70">
    <property type="match status" value="1"/>
</dbReference>
<dbReference type="EMBL" id="MK249044">
    <property type="protein sequence ID" value="QGW45458.1"/>
    <property type="molecule type" value="mRNA"/>
</dbReference>
<evidence type="ECO:0000256" key="6">
    <source>
        <dbReference type="ARBA" id="ARBA00023170"/>
    </source>
</evidence>
<organism evidence="11">
    <name type="scientific">Bradysia odoriphaga</name>
    <dbReference type="NCBI Taxonomy" id="1564500"/>
    <lineage>
        <taxon>Eukaryota</taxon>
        <taxon>Metazoa</taxon>
        <taxon>Ecdysozoa</taxon>
        <taxon>Arthropoda</taxon>
        <taxon>Hexapoda</taxon>
        <taxon>Insecta</taxon>
        <taxon>Pterygota</taxon>
        <taxon>Neoptera</taxon>
        <taxon>Endopterygota</taxon>
        <taxon>Diptera</taxon>
        <taxon>Nematocera</taxon>
        <taxon>Sciaroidea</taxon>
        <taxon>Sciaridae</taxon>
        <taxon>Bradysia</taxon>
    </lineage>
</organism>
<dbReference type="PANTHER" id="PTHR42643">
    <property type="entry name" value="IONOTROPIC RECEPTOR 20A-RELATED"/>
    <property type="match status" value="1"/>
</dbReference>
<comment type="subcellular location">
    <subcellularLocation>
        <location evidence="1">Cell membrane</location>
        <topology evidence="1">Multi-pass membrane protein</topology>
    </subcellularLocation>
</comment>
<evidence type="ECO:0000256" key="8">
    <source>
        <dbReference type="SAM" id="Phobius"/>
    </source>
</evidence>
<accession>A0A6B9C8N7</accession>
<evidence type="ECO:0000256" key="3">
    <source>
        <dbReference type="ARBA" id="ARBA00022692"/>
    </source>
</evidence>
<keyword evidence="7" id="KW-0325">Glycoprotein</keyword>
<name>A0A6B9C8N7_9DIPT</name>
<dbReference type="Pfam" id="PF24061">
    <property type="entry name" value="LBD_receptor"/>
    <property type="match status" value="1"/>
</dbReference>
<keyword evidence="2" id="KW-1003">Cell membrane</keyword>
<dbReference type="InterPro" id="IPR056198">
    <property type="entry name" value="LBD_receptor"/>
</dbReference>
<dbReference type="AlphaFoldDB" id="A0A6B9C8N7"/>
<dbReference type="InterPro" id="IPR052192">
    <property type="entry name" value="Insect_Ionotropic_Sensory_Rcpt"/>
</dbReference>
<reference evidence="11" key="1">
    <citation type="submission" date="2018-11" db="EMBL/GenBank/DDBJ databases">
        <authorList>
            <person name="Zhao Y."/>
            <person name="Mu W."/>
            <person name="Zhou C."/>
        </authorList>
    </citation>
    <scope>NUCLEOTIDE SEQUENCE</scope>
</reference>
<keyword evidence="5 8" id="KW-0472">Membrane</keyword>
<keyword evidence="4 8" id="KW-1133">Transmembrane helix</keyword>
<feature type="signal peptide" evidence="9">
    <location>
        <begin position="1"/>
        <end position="17"/>
    </location>
</feature>
<feature type="transmembrane region" description="Helical" evidence="8">
    <location>
        <begin position="415"/>
        <end position="436"/>
    </location>
</feature>
<evidence type="ECO:0000259" key="10">
    <source>
        <dbReference type="Pfam" id="PF24061"/>
    </source>
</evidence>
<evidence type="ECO:0000256" key="4">
    <source>
        <dbReference type="ARBA" id="ARBA00022989"/>
    </source>
</evidence>
<dbReference type="Gene3D" id="3.40.190.10">
    <property type="entry name" value="Periplasmic binding protein-like II"/>
    <property type="match status" value="1"/>
</dbReference>
<feature type="transmembrane region" description="Helical" evidence="8">
    <location>
        <begin position="602"/>
        <end position="623"/>
    </location>
</feature>
<feature type="chain" id="PRO_5025623091" evidence="9">
    <location>
        <begin position="18"/>
        <end position="648"/>
    </location>
</feature>
<dbReference type="SUPFAM" id="SSF53850">
    <property type="entry name" value="Periplasmic binding protein-like II"/>
    <property type="match status" value="1"/>
</dbReference>
<evidence type="ECO:0000256" key="2">
    <source>
        <dbReference type="ARBA" id="ARBA00022475"/>
    </source>
</evidence>
<dbReference type="GO" id="GO:0005886">
    <property type="term" value="C:plasma membrane"/>
    <property type="evidence" value="ECO:0007669"/>
    <property type="project" value="UniProtKB-SubCell"/>
</dbReference>
<evidence type="ECO:0000256" key="7">
    <source>
        <dbReference type="ARBA" id="ARBA00023180"/>
    </source>
</evidence>
<feature type="transmembrane region" description="Helical" evidence="8">
    <location>
        <begin position="385"/>
        <end position="403"/>
    </location>
</feature>
<evidence type="ECO:0000313" key="11">
    <source>
        <dbReference type="EMBL" id="QGW45458.1"/>
    </source>
</evidence>